<proteinExistence type="predicted"/>
<evidence type="ECO:0000313" key="1">
    <source>
        <dbReference type="EMBL" id="QOT75432.1"/>
    </source>
</evidence>
<dbReference type="RefSeq" id="WP_150990779.1">
    <property type="nucleotide sequence ID" value="NZ_CP062803.1"/>
</dbReference>
<dbReference type="Proteomes" id="UP000397656">
    <property type="component" value="Chromosome 1"/>
</dbReference>
<name>A0A643FM31_9BURK</name>
<dbReference type="AlphaFoldDB" id="A0A643FM31"/>
<organism evidence="1 2">
    <name type="scientific">Cupriavidus basilensis</name>
    <dbReference type="NCBI Taxonomy" id="68895"/>
    <lineage>
        <taxon>Bacteria</taxon>
        <taxon>Pseudomonadati</taxon>
        <taxon>Pseudomonadota</taxon>
        <taxon>Betaproteobacteria</taxon>
        <taxon>Burkholderiales</taxon>
        <taxon>Burkholderiaceae</taxon>
        <taxon>Cupriavidus</taxon>
    </lineage>
</organism>
<evidence type="ECO:0000313" key="2">
    <source>
        <dbReference type="Proteomes" id="UP000397656"/>
    </source>
</evidence>
<dbReference type="GeneID" id="98402155"/>
<gene>
    <name evidence="1" type="ORF">F7R26_014685</name>
</gene>
<dbReference type="EMBL" id="CP062803">
    <property type="protein sequence ID" value="QOT75432.1"/>
    <property type="molecule type" value="Genomic_DNA"/>
</dbReference>
<accession>A0A643FM31</accession>
<reference evidence="1 2" key="1">
    <citation type="submission" date="2020-10" db="EMBL/GenBank/DDBJ databases">
        <title>Complete genome sequence of Cupriavidus basilensis CCUG 49340T.</title>
        <authorList>
            <person name="Salva-Serra F."/>
            <person name="Donoso R.A."/>
            <person name="Cho K.H."/>
            <person name="Yoo J.A."/>
            <person name="Lee K."/>
            <person name="Yoon S.-H."/>
            <person name="Perez-Pantoja D."/>
            <person name="Moore E.R.B."/>
        </authorList>
    </citation>
    <scope>NUCLEOTIDE SEQUENCE [LARGE SCALE GENOMIC DNA]</scope>
    <source>
        <strain evidence="2">CCUG 49340</strain>
    </source>
</reference>
<sequence>MADTLGVLLAFVLAGLGLSLAIPLCRRKYLFADIPGKSAALSAPPLWTVAGVSPQAAWMPVKLHQGLPVPHCAYIGPAQMIVAGALPLHDIPLQYGLRPSLIQVQRISAFIGPFAMPPNNSLTKTN</sequence>
<protein>
    <submittedName>
        <fullName evidence="1">Uncharacterized protein</fullName>
    </submittedName>
</protein>